<feature type="region of interest" description="Disordered" evidence="3">
    <location>
        <begin position="1"/>
        <end position="24"/>
    </location>
</feature>
<evidence type="ECO:0000259" key="4">
    <source>
        <dbReference type="PROSITE" id="PS50048"/>
    </source>
</evidence>
<organism evidence="5 6">
    <name type="scientific">Thyridium curvatum</name>
    <dbReference type="NCBI Taxonomy" id="1093900"/>
    <lineage>
        <taxon>Eukaryota</taxon>
        <taxon>Fungi</taxon>
        <taxon>Dikarya</taxon>
        <taxon>Ascomycota</taxon>
        <taxon>Pezizomycotina</taxon>
        <taxon>Sordariomycetes</taxon>
        <taxon>Sordariomycetidae</taxon>
        <taxon>Thyridiales</taxon>
        <taxon>Thyridiaceae</taxon>
        <taxon>Thyridium</taxon>
    </lineage>
</organism>
<keyword evidence="2" id="KW-0539">Nucleus</keyword>
<dbReference type="AlphaFoldDB" id="A0A507AXS4"/>
<proteinExistence type="predicted"/>
<dbReference type="Pfam" id="PF00172">
    <property type="entry name" value="Zn_clus"/>
    <property type="match status" value="1"/>
</dbReference>
<keyword evidence="6" id="KW-1185">Reference proteome</keyword>
<dbReference type="SMART" id="SM00066">
    <property type="entry name" value="GAL4"/>
    <property type="match status" value="1"/>
</dbReference>
<dbReference type="RefSeq" id="XP_030996463.1">
    <property type="nucleotide sequence ID" value="XM_031139637.1"/>
</dbReference>
<dbReference type="OrthoDB" id="5595695at2759"/>
<dbReference type="GeneID" id="41972594"/>
<dbReference type="InterPro" id="IPR001138">
    <property type="entry name" value="Zn2Cys6_DnaBD"/>
</dbReference>
<evidence type="ECO:0000256" key="3">
    <source>
        <dbReference type="SAM" id="MobiDB-lite"/>
    </source>
</evidence>
<evidence type="ECO:0000256" key="2">
    <source>
        <dbReference type="ARBA" id="ARBA00023242"/>
    </source>
</evidence>
<dbReference type="InParanoid" id="A0A507AXS4"/>
<evidence type="ECO:0000313" key="5">
    <source>
        <dbReference type="EMBL" id="TPX14752.1"/>
    </source>
</evidence>
<dbReference type="GO" id="GO:0006351">
    <property type="term" value="P:DNA-templated transcription"/>
    <property type="evidence" value="ECO:0007669"/>
    <property type="project" value="InterPro"/>
</dbReference>
<dbReference type="PANTHER" id="PTHR47256:SF1">
    <property type="entry name" value="ZN(II)2CYS6 TRANSCRIPTION FACTOR (EUROFUNG)"/>
    <property type="match status" value="1"/>
</dbReference>
<dbReference type="Proteomes" id="UP000319257">
    <property type="component" value="Unassembled WGS sequence"/>
</dbReference>
<keyword evidence="1" id="KW-0479">Metal-binding</keyword>
<dbReference type="GO" id="GO:0003677">
    <property type="term" value="F:DNA binding"/>
    <property type="evidence" value="ECO:0007669"/>
    <property type="project" value="InterPro"/>
</dbReference>
<dbReference type="STRING" id="1093900.A0A507AXS4"/>
<dbReference type="GO" id="GO:0000981">
    <property type="term" value="F:DNA-binding transcription factor activity, RNA polymerase II-specific"/>
    <property type="evidence" value="ECO:0007669"/>
    <property type="project" value="InterPro"/>
</dbReference>
<feature type="domain" description="Zn(2)-C6 fungal-type" evidence="4">
    <location>
        <begin position="41"/>
        <end position="71"/>
    </location>
</feature>
<evidence type="ECO:0000313" key="6">
    <source>
        <dbReference type="Proteomes" id="UP000319257"/>
    </source>
</evidence>
<dbReference type="CDD" id="cd12148">
    <property type="entry name" value="fungal_TF_MHR"/>
    <property type="match status" value="1"/>
</dbReference>
<dbReference type="SUPFAM" id="SSF57701">
    <property type="entry name" value="Zn2/Cys6 DNA-binding domain"/>
    <property type="match status" value="1"/>
</dbReference>
<dbReference type="PROSITE" id="PS50048">
    <property type="entry name" value="ZN2_CY6_FUNGAL_2"/>
    <property type="match status" value="1"/>
</dbReference>
<sequence length="687" mass="74578">MDSSKRARTLLPKPGRQGSDVSDGAAVALTVPRKVSKALAACEGCRRRKCKCDGLRPVCGQCINSNLECRYKVPEGMSRRHADKHEAQQASKANHDLRAVLDLLRRTTDTGSTDLLRRIKEAPSLDVAVGLIADASVLLPDDGRAEPSVSPHLSGSADSDTLPIATWTHVSKDDDFMNYLCSLFWTWDNVASHVVHQGLFIQALKLGPRESSGPTYCSGLLVNALLAVSFVSLLPHGIRRMFLIYLKQLYVQRGFDGLDGFGRQCADASLEILHSGREKPSISMLQGLLLLWVFEFNVGSEDRAAALLDHFRHAYRELGLHEIQVSEVPATESPARIEIQGMSSILWGLYCMDAKISLALSRPMAVQKPAVIRDFPTAGPSEMSNVILEDQPWFPYPKPAPMHLSYHREAREADCDLSEIIQASLRFIQEEGSSAIPNLKRIQALYDELVAWKSNLPQRLWMSEGTHPQITFLHATYDTAAIKLLQLTARRSILGLDGQDVSAAVSSHAQSLVSTLWVYRAVHGLRHDYWLAQTCFAAAAALLESATAGGGGGAVNAVHAHSFVRALQLLDGAARYLPSADRLLLTLGGLLARRRGGGGGGDGENRAGLGAMSSAPVMAVMARAVARAGRVTVVNAAVLPPRTKRKGSDGEQQQQQQHERAAPPATGLEKLAVSFNTNIQSVEGGRQ</sequence>
<dbReference type="Pfam" id="PF04082">
    <property type="entry name" value="Fungal_trans"/>
    <property type="match status" value="1"/>
</dbReference>
<dbReference type="EMBL" id="SKBQ01000026">
    <property type="protein sequence ID" value="TPX14752.1"/>
    <property type="molecule type" value="Genomic_DNA"/>
</dbReference>
<dbReference type="PANTHER" id="PTHR47256">
    <property type="entry name" value="ZN(II)2CYS6 TRANSCRIPTION FACTOR (EUROFUNG)-RELATED"/>
    <property type="match status" value="1"/>
</dbReference>
<dbReference type="GO" id="GO:0008270">
    <property type="term" value="F:zinc ion binding"/>
    <property type="evidence" value="ECO:0007669"/>
    <property type="project" value="InterPro"/>
</dbReference>
<comment type="caution">
    <text evidence="5">The sequence shown here is derived from an EMBL/GenBank/DDBJ whole genome shotgun (WGS) entry which is preliminary data.</text>
</comment>
<dbReference type="InterPro" id="IPR053187">
    <property type="entry name" value="Notoamide_regulator"/>
</dbReference>
<dbReference type="PROSITE" id="PS00463">
    <property type="entry name" value="ZN2_CY6_FUNGAL_1"/>
    <property type="match status" value="1"/>
</dbReference>
<gene>
    <name evidence="5" type="ORF">E0L32_005147</name>
</gene>
<dbReference type="Gene3D" id="4.10.240.10">
    <property type="entry name" value="Zn(2)-C6 fungal-type DNA-binding domain"/>
    <property type="match status" value="1"/>
</dbReference>
<dbReference type="CDD" id="cd00067">
    <property type="entry name" value="GAL4"/>
    <property type="match status" value="1"/>
</dbReference>
<dbReference type="InterPro" id="IPR007219">
    <property type="entry name" value="XnlR_reg_dom"/>
</dbReference>
<evidence type="ECO:0000256" key="1">
    <source>
        <dbReference type="ARBA" id="ARBA00022723"/>
    </source>
</evidence>
<reference evidence="5 6" key="1">
    <citation type="submission" date="2019-06" db="EMBL/GenBank/DDBJ databases">
        <title>Draft genome sequence of the filamentous fungus Phialemoniopsis curvata isolated from diesel fuel.</title>
        <authorList>
            <person name="Varaljay V.A."/>
            <person name="Lyon W.J."/>
            <person name="Crouch A.L."/>
            <person name="Drake C.E."/>
            <person name="Hollomon J.M."/>
            <person name="Nadeau L.J."/>
            <person name="Nunn H.S."/>
            <person name="Stevenson B.S."/>
            <person name="Bojanowski C.L."/>
            <person name="Crookes-Goodson W.J."/>
        </authorList>
    </citation>
    <scope>NUCLEOTIDE SEQUENCE [LARGE SCALE GENOMIC DNA]</scope>
    <source>
        <strain evidence="5 6">D216</strain>
    </source>
</reference>
<protein>
    <recommendedName>
        <fullName evidence="4">Zn(2)-C6 fungal-type domain-containing protein</fullName>
    </recommendedName>
</protein>
<dbReference type="InterPro" id="IPR036864">
    <property type="entry name" value="Zn2-C6_fun-type_DNA-bd_sf"/>
</dbReference>
<feature type="region of interest" description="Disordered" evidence="3">
    <location>
        <begin position="639"/>
        <end position="668"/>
    </location>
</feature>
<accession>A0A507AXS4</accession>
<name>A0A507AXS4_9PEZI</name>